<dbReference type="Pfam" id="PF14559">
    <property type="entry name" value="TPR_19"/>
    <property type="match status" value="1"/>
</dbReference>
<dbReference type="AlphaFoldDB" id="A0A074KY99"/>
<dbReference type="eggNOG" id="COG0457">
    <property type="taxonomic scope" value="Bacteria"/>
</dbReference>
<feature type="signal peptide" evidence="3">
    <location>
        <begin position="1"/>
        <end position="21"/>
    </location>
</feature>
<evidence type="ECO:0000256" key="2">
    <source>
        <dbReference type="SAM" id="Coils"/>
    </source>
</evidence>
<keyword evidence="2" id="KW-0175">Coiled coil</keyword>
<dbReference type="InterPro" id="IPR019734">
    <property type="entry name" value="TPR_rpt"/>
</dbReference>
<comment type="caution">
    <text evidence="4">The sequence shown here is derived from an EMBL/GenBank/DDBJ whole genome shotgun (WGS) entry which is preliminary data.</text>
</comment>
<accession>A0A074KY99</accession>
<reference evidence="4 5" key="1">
    <citation type="submission" date="2014-04" db="EMBL/GenBank/DDBJ databases">
        <title>Characterization and application of a salt tolerant electro-active bacterium.</title>
        <authorList>
            <person name="Yang L."/>
            <person name="Wei S."/>
            <person name="Tay Q.X.M."/>
        </authorList>
    </citation>
    <scope>NUCLEOTIDE SEQUENCE [LARGE SCALE GENOMIC DNA]</scope>
    <source>
        <strain evidence="4 5">LY1</strain>
    </source>
</reference>
<dbReference type="EMBL" id="JMIH01000022">
    <property type="protein sequence ID" value="KEO73165.1"/>
    <property type="molecule type" value="Genomic_DNA"/>
</dbReference>
<feature type="repeat" description="TPR" evidence="1">
    <location>
        <begin position="273"/>
        <end position="306"/>
    </location>
</feature>
<sequence length="431" mass="48674">MKIKIALVGLFSFAIAGMVQAQEWNWPTDPQAEARAREYNAAYNDYLNSGDFVAATRPLNWLLTNAPDLNEALYINGVKVYDGAAKEVEDDAQKRVYQDSVITLYNKRAELYNNEDKWIENKAYYAYNFYKGDRNRVADAAAEFERAYEIHGTLTYSLAPAYFDLVYRNYAYKGYSADEVLDRLTMVNEILDNAEERGENVANQRSTVEQLVVAMELIDCDFIENKLGPRLQADPSNMQLAQQVFQYSVRYKCTNTEAFTAALEMIDNDDPTFSTSQVRGMRFYQNKEYGRAIELFEKALTLANTDEQRGDVHYDIARANSAMNRKSQARAAALKAAELNRDKSSDAWGLIANLYMASSSDCRGGQSRVKDQSIFIAAHEAFRRAGDNSGMANARARFPSKEELFTEGFQVGESVNTGCWIGESVTLATRD</sequence>
<evidence type="ECO:0000256" key="3">
    <source>
        <dbReference type="SAM" id="SignalP"/>
    </source>
</evidence>
<evidence type="ECO:0000256" key="1">
    <source>
        <dbReference type="PROSITE-ProRule" id="PRU00339"/>
    </source>
</evidence>
<keyword evidence="1" id="KW-0802">TPR repeat</keyword>
<protein>
    <submittedName>
        <fullName evidence="4">Uncharacterized protein</fullName>
    </submittedName>
</protein>
<keyword evidence="5" id="KW-1185">Reference proteome</keyword>
<dbReference type="OrthoDB" id="1490653at2"/>
<dbReference type="InterPro" id="IPR011990">
    <property type="entry name" value="TPR-like_helical_dom_sf"/>
</dbReference>
<evidence type="ECO:0000313" key="5">
    <source>
        <dbReference type="Proteomes" id="UP000027821"/>
    </source>
</evidence>
<proteinExistence type="predicted"/>
<dbReference type="Gene3D" id="1.25.40.10">
    <property type="entry name" value="Tetratricopeptide repeat domain"/>
    <property type="match status" value="1"/>
</dbReference>
<gene>
    <name evidence="4" type="ORF">EL17_12465</name>
</gene>
<feature type="coiled-coil region" evidence="2">
    <location>
        <begin position="177"/>
        <end position="211"/>
    </location>
</feature>
<dbReference type="SUPFAM" id="SSF48452">
    <property type="entry name" value="TPR-like"/>
    <property type="match status" value="1"/>
</dbReference>
<dbReference type="STRING" id="1048983.EL17_12465"/>
<dbReference type="Proteomes" id="UP000027821">
    <property type="component" value="Unassembled WGS sequence"/>
</dbReference>
<evidence type="ECO:0000313" key="4">
    <source>
        <dbReference type="EMBL" id="KEO73165.1"/>
    </source>
</evidence>
<dbReference type="PROSITE" id="PS50005">
    <property type="entry name" value="TPR"/>
    <property type="match status" value="1"/>
</dbReference>
<name>A0A074KY99_9BACT</name>
<dbReference type="SMART" id="SM00028">
    <property type="entry name" value="TPR"/>
    <property type="match status" value="2"/>
</dbReference>
<keyword evidence="3" id="KW-0732">Signal</keyword>
<organism evidence="4 5">
    <name type="scientific">Anditalea andensis</name>
    <dbReference type="NCBI Taxonomy" id="1048983"/>
    <lineage>
        <taxon>Bacteria</taxon>
        <taxon>Pseudomonadati</taxon>
        <taxon>Bacteroidota</taxon>
        <taxon>Cytophagia</taxon>
        <taxon>Cytophagales</taxon>
        <taxon>Cytophagaceae</taxon>
        <taxon>Anditalea</taxon>
    </lineage>
</organism>
<feature type="chain" id="PRO_5001695531" evidence="3">
    <location>
        <begin position="22"/>
        <end position="431"/>
    </location>
</feature>